<evidence type="ECO:0000313" key="2">
    <source>
        <dbReference type="Proteomes" id="UP001186974"/>
    </source>
</evidence>
<accession>A0ACC3DP32</accession>
<feature type="non-terminal residue" evidence="1">
    <location>
        <position position="140"/>
    </location>
</feature>
<organism evidence="1 2">
    <name type="scientific">Coniosporium uncinatum</name>
    <dbReference type="NCBI Taxonomy" id="93489"/>
    <lineage>
        <taxon>Eukaryota</taxon>
        <taxon>Fungi</taxon>
        <taxon>Dikarya</taxon>
        <taxon>Ascomycota</taxon>
        <taxon>Pezizomycotina</taxon>
        <taxon>Dothideomycetes</taxon>
        <taxon>Dothideomycetes incertae sedis</taxon>
        <taxon>Coniosporium</taxon>
    </lineage>
</organism>
<keyword evidence="2" id="KW-1185">Reference proteome</keyword>
<proteinExistence type="predicted"/>
<gene>
    <name evidence="1" type="ORF">LTS18_007961</name>
</gene>
<sequence length="140" mass="15127">MPPSVKGSCQLGMWVGGVYKEQDPNSDGSGWLGFAVEGLATLLGPEAAAAAEVATSLGEFTKHGITTKFAEVGLHIFLMVGAKSNINFTLPGFDIVIPKGQSASLNLLNEDDKFQNNFDPEIRWLKPHLDMQESELFFAI</sequence>
<protein>
    <submittedName>
        <fullName evidence="1">Uncharacterized protein</fullName>
    </submittedName>
</protein>
<evidence type="ECO:0000313" key="1">
    <source>
        <dbReference type="EMBL" id="KAK3078287.1"/>
    </source>
</evidence>
<comment type="caution">
    <text evidence="1">The sequence shown here is derived from an EMBL/GenBank/DDBJ whole genome shotgun (WGS) entry which is preliminary data.</text>
</comment>
<reference evidence="1" key="1">
    <citation type="submission" date="2024-09" db="EMBL/GenBank/DDBJ databases">
        <title>Black Yeasts Isolated from many extreme environments.</title>
        <authorList>
            <person name="Coleine C."/>
            <person name="Stajich J.E."/>
            <person name="Selbmann L."/>
        </authorList>
    </citation>
    <scope>NUCLEOTIDE SEQUENCE</scope>
    <source>
        <strain evidence="1">CCFEE 5737</strain>
    </source>
</reference>
<name>A0ACC3DP32_9PEZI</name>
<dbReference type="Proteomes" id="UP001186974">
    <property type="component" value="Unassembled WGS sequence"/>
</dbReference>
<dbReference type="EMBL" id="JAWDJW010002029">
    <property type="protein sequence ID" value="KAK3078287.1"/>
    <property type="molecule type" value="Genomic_DNA"/>
</dbReference>